<protein>
    <submittedName>
        <fullName evidence="1">Uncharacterized protein</fullName>
    </submittedName>
</protein>
<sequence>METCLFIRCSPLVARAVKAARSDDFVACRVTRKSCRRAIGCSHDFISCPPDHCMYYCVVPAPFSCRSLRKPVLQQHLNSTSTPSNCPSDINKMHSDLEQGAPDSCAPIQPKPREHRGRVPCVGSHTASWTPSADAPLVGTVCHFVGRSARAAVSLICEPSMQYQASARCSGSYQEVAKPARPKVGKGSALSHKSASLGRGWNNQGRRRVCSISFVIS</sequence>
<keyword evidence="2" id="KW-1185">Reference proteome</keyword>
<dbReference type="EMBL" id="MU005570">
    <property type="protein sequence ID" value="KAF2691019.1"/>
    <property type="molecule type" value="Genomic_DNA"/>
</dbReference>
<name>A0A6G1JLI5_9PLEO</name>
<accession>A0A6G1JLI5</accession>
<organism evidence="1 2">
    <name type="scientific">Lentithecium fluviatile CBS 122367</name>
    <dbReference type="NCBI Taxonomy" id="1168545"/>
    <lineage>
        <taxon>Eukaryota</taxon>
        <taxon>Fungi</taxon>
        <taxon>Dikarya</taxon>
        <taxon>Ascomycota</taxon>
        <taxon>Pezizomycotina</taxon>
        <taxon>Dothideomycetes</taxon>
        <taxon>Pleosporomycetidae</taxon>
        <taxon>Pleosporales</taxon>
        <taxon>Massarineae</taxon>
        <taxon>Lentitheciaceae</taxon>
        <taxon>Lentithecium</taxon>
    </lineage>
</organism>
<evidence type="ECO:0000313" key="1">
    <source>
        <dbReference type="EMBL" id="KAF2691019.1"/>
    </source>
</evidence>
<gene>
    <name evidence="1" type="ORF">K458DRAFT_65930</name>
</gene>
<proteinExistence type="predicted"/>
<reference evidence="1" key="1">
    <citation type="journal article" date="2020" name="Stud. Mycol.">
        <title>101 Dothideomycetes genomes: a test case for predicting lifestyles and emergence of pathogens.</title>
        <authorList>
            <person name="Haridas S."/>
            <person name="Albert R."/>
            <person name="Binder M."/>
            <person name="Bloem J."/>
            <person name="Labutti K."/>
            <person name="Salamov A."/>
            <person name="Andreopoulos B."/>
            <person name="Baker S."/>
            <person name="Barry K."/>
            <person name="Bills G."/>
            <person name="Bluhm B."/>
            <person name="Cannon C."/>
            <person name="Castanera R."/>
            <person name="Culley D."/>
            <person name="Daum C."/>
            <person name="Ezra D."/>
            <person name="Gonzalez J."/>
            <person name="Henrissat B."/>
            <person name="Kuo A."/>
            <person name="Liang C."/>
            <person name="Lipzen A."/>
            <person name="Lutzoni F."/>
            <person name="Magnuson J."/>
            <person name="Mondo S."/>
            <person name="Nolan M."/>
            <person name="Ohm R."/>
            <person name="Pangilinan J."/>
            <person name="Park H.-J."/>
            <person name="Ramirez L."/>
            <person name="Alfaro M."/>
            <person name="Sun H."/>
            <person name="Tritt A."/>
            <person name="Yoshinaga Y."/>
            <person name="Zwiers L.-H."/>
            <person name="Turgeon B."/>
            <person name="Goodwin S."/>
            <person name="Spatafora J."/>
            <person name="Crous P."/>
            <person name="Grigoriev I."/>
        </authorList>
    </citation>
    <scope>NUCLEOTIDE SEQUENCE</scope>
    <source>
        <strain evidence="1">CBS 122367</strain>
    </source>
</reference>
<dbReference type="Proteomes" id="UP000799291">
    <property type="component" value="Unassembled WGS sequence"/>
</dbReference>
<dbReference type="AlphaFoldDB" id="A0A6G1JLI5"/>
<evidence type="ECO:0000313" key="2">
    <source>
        <dbReference type="Proteomes" id="UP000799291"/>
    </source>
</evidence>